<dbReference type="GO" id="GO:0006355">
    <property type="term" value="P:regulation of DNA-templated transcription"/>
    <property type="evidence" value="ECO:0007669"/>
    <property type="project" value="InterPro"/>
</dbReference>
<reference evidence="2 3" key="1">
    <citation type="journal article" date="2013" name="Genome Biol. Evol.">
        <title>Phylogenetic diversity of the enteric pathogen Salmonella enterica subsp. enterica inferred from genome-wide reference-free SNP characters.</title>
        <authorList>
            <person name="Timme R.E."/>
            <person name="Pettengill J.B."/>
            <person name="Allard M.W."/>
            <person name="Strain E."/>
            <person name="Barrangou R."/>
            <person name="Wehnes C."/>
            <person name="Van Kessel J.S."/>
            <person name="Karns J.S."/>
            <person name="Musser S.M."/>
            <person name="Brown E.W."/>
        </authorList>
    </citation>
    <scope>NUCLEOTIDE SEQUENCE [LARGE SCALE GENOMIC DNA]</scope>
    <source>
        <strain evidence="2 3">1121</strain>
    </source>
</reference>
<dbReference type="AlphaFoldDB" id="V1H4J6"/>
<dbReference type="EMBL" id="AOXI01000004">
    <property type="protein sequence ID" value="ESE87533.1"/>
    <property type="molecule type" value="Genomic_DNA"/>
</dbReference>
<dbReference type="PATRIC" id="fig|1173950.3.peg.428"/>
<dbReference type="Pfam" id="PF03869">
    <property type="entry name" value="Arc"/>
    <property type="match status" value="1"/>
</dbReference>
<dbReference type="Gene3D" id="1.10.1220.10">
    <property type="entry name" value="Met repressor-like"/>
    <property type="match status" value="1"/>
</dbReference>
<evidence type="ECO:0000259" key="1">
    <source>
        <dbReference type="Pfam" id="PF03869"/>
    </source>
</evidence>
<dbReference type="Proteomes" id="UP000017304">
    <property type="component" value="Unassembled WGS sequence"/>
</dbReference>
<feature type="domain" description="Arc-like DNA binding" evidence="1">
    <location>
        <begin position="8"/>
        <end position="48"/>
    </location>
</feature>
<name>V1H4J6_SALER</name>
<dbReference type="GO" id="GO:0043565">
    <property type="term" value="F:sequence-specific DNA binding"/>
    <property type="evidence" value="ECO:0007669"/>
    <property type="project" value="UniProtKB-ARBA"/>
</dbReference>
<accession>V1H4J6</accession>
<comment type="caution">
    <text evidence="2">The sequence shown here is derived from an EMBL/GenBank/DDBJ whole genome shotgun (WGS) entry which is preliminary data.</text>
</comment>
<proteinExistence type="predicted"/>
<protein>
    <submittedName>
        <fullName evidence="2">Regulatory protein</fullName>
    </submittedName>
</protein>
<evidence type="ECO:0000313" key="2">
    <source>
        <dbReference type="EMBL" id="ESE87533.1"/>
    </source>
</evidence>
<evidence type="ECO:0000313" key="3">
    <source>
        <dbReference type="Proteomes" id="UP000017304"/>
    </source>
</evidence>
<dbReference type="InterPro" id="IPR013321">
    <property type="entry name" value="Arc_rbn_hlx_hlx"/>
</dbReference>
<gene>
    <name evidence="2" type="ORF">SEI61121_02030</name>
</gene>
<organism evidence="2 3">
    <name type="scientific">Salmonella enterica subsp. indica serovar 6,14,25:z10:1,(2),7 str. 1121</name>
    <dbReference type="NCBI Taxonomy" id="1173950"/>
    <lineage>
        <taxon>Bacteria</taxon>
        <taxon>Pseudomonadati</taxon>
        <taxon>Pseudomonadota</taxon>
        <taxon>Gammaproteobacteria</taxon>
        <taxon>Enterobacterales</taxon>
        <taxon>Enterobacteriaceae</taxon>
        <taxon>Salmonella</taxon>
    </lineage>
</organism>
<dbReference type="SUPFAM" id="SSF47598">
    <property type="entry name" value="Ribbon-helix-helix"/>
    <property type="match status" value="1"/>
</dbReference>
<sequence length="130" mass="14488">MAEKQVKDYEKFVVRFPDGMRDAVAERTKENGRSMNSEIIDMISKSLSSISLSDEKLVYMLEAATQENISSLSDDDRAEVGPLLMQIAEKLTSKIESETSSLKQVIAMLSAIKKPAEAQCRSVKDRLTDP</sequence>
<dbReference type="InterPro" id="IPR005569">
    <property type="entry name" value="Arc_DNA-bd_dom"/>
</dbReference>
<dbReference type="InterPro" id="IPR010985">
    <property type="entry name" value="Ribbon_hlx_hlx"/>
</dbReference>
<dbReference type="STRING" id="1173950.SEI61121_02030"/>